<keyword evidence="4" id="KW-1185">Reference proteome</keyword>
<organism evidence="3 4">
    <name type="scientific">Akkermansia biwaensis</name>
    <dbReference type="NCBI Taxonomy" id="2946555"/>
    <lineage>
        <taxon>Bacteria</taxon>
        <taxon>Pseudomonadati</taxon>
        <taxon>Verrucomicrobiota</taxon>
        <taxon>Verrucomicrobiia</taxon>
        <taxon>Verrucomicrobiales</taxon>
        <taxon>Akkermansiaceae</taxon>
        <taxon>Akkermansia</taxon>
    </lineage>
</organism>
<protein>
    <recommendedName>
        <fullName evidence="5">Abhydrolase family protein</fullName>
    </recommendedName>
</protein>
<feature type="chain" id="PRO_5045513725" description="Abhydrolase family protein" evidence="2">
    <location>
        <begin position="29"/>
        <end position="445"/>
    </location>
</feature>
<proteinExistence type="predicted"/>
<gene>
    <name evidence="3" type="ORF">Abiwalacus_03960</name>
</gene>
<feature type="compositionally biased region" description="Low complexity" evidence="1">
    <location>
        <begin position="431"/>
        <end position="445"/>
    </location>
</feature>
<dbReference type="Gene3D" id="3.40.50.1820">
    <property type="entry name" value="alpha/beta hydrolase"/>
    <property type="match status" value="1"/>
</dbReference>
<evidence type="ECO:0000256" key="2">
    <source>
        <dbReference type="SAM" id="SignalP"/>
    </source>
</evidence>
<dbReference type="EMBL" id="AP025943">
    <property type="protein sequence ID" value="BDL42822.1"/>
    <property type="molecule type" value="Genomic_DNA"/>
</dbReference>
<accession>A0ABM7ZDL0</accession>
<keyword evidence="2" id="KW-0732">Signal</keyword>
<dbReference type="InterPro" id="IPR029058">
    <property type="entry name" value="AB_hydrolase_fold"/>
</dbReference>
<dbReference type="SUPFAM" id="SSF53474">
    <property type="entry name" value="alpha/beta-Hydrolases"/>
    <property type="match status" value="1"/>
</dbReference>
<evidence type="ECO:0008006" key="5">
    <source>
        <dbReference type="Google" id="ProtNLM"/>
    </source>
</evidence>
<dbReference type="Pfam" id="PF12715">
    <property type="entry name" value="Abhydrolase_7"/>
    <property type="match status" value="1"/>
</dbReference>
<sequence length="445" mass="49863">MPLQTLFRSTLLLLACCLPAWTASPSPAAFQPSEWAALQSSRADRRHTSSRGIVQTMLEQVRPACAFQPGMPPENFPSWREQVRQAMKKLMKFPALQEIHPPRLVKTVPRQGYRVEKWESYPFPNAAVPFLVLVPDSATPQRPAPVLFCIPGSDQTKEELAAETSAELENASLPRPGPNAMAWHYVREGWVAVVVDNAGAGEQGDAERAAGRASHDYDNLARLLLEMDWSWLGYTSYTDQCILNWVKKLPFIQKNHIILSGFSLGTEPMMVLGVLNPDIYAFVYNDFLCRTLERAQTMTKPSANGSRPAPNSIRHLIPGFWQQFDFPDIVASLAPRPVICTEGGLDRDFGLIAQAYRMAGREDAFRFLHQPRFADPAKRWQGERLPSGLDRTEFFRLANVDPRNHFFKKDAVIPWIKSLLDAEQTAERPADSQQPAAAAESPATP</sequence>
<dbReference type="Proteomes" id="UP001062263">
    <property type="component" value="Chromosome"/>
</dbReference>
<evidence type="ECO:0000313" key="4">
    <source>
        <dbReference type="Proteomes" id="UP001062263"/>
    </source>
</evidence>
<feature type="signal peptide" evidence="2">
    <location>
        <begin position="1"/>
        <end position="28"/>
    </location>
</feature>
<feature type="region of interest" description="Disordered" evidence="1">
    <location>
        <begin position="424"/>
        <end position="445"/>
    </location>
</feature>
<dbReference type="RefSeq" id="WP_215436406.1">
    <property type="nucleotide sequence ID" value="NZ_AP025943.1"/>
</dbReference>
<evidence type="ECO:0000313" key="3">
    <source>
        <dbReference type="EMBL" id="BDL42822.1"/>
    </source>
</evidence>
<dbReference type="InterPro" id="IPR025890">
    <property type="entry name" value="Abhydrolase_bac"/>
</dbReference>
<name>A0ABM7ZDL0_9BACT</name>
<reference evidence="3" key="1">
    <citation type="submission" date="2022-06" db="EMBL/GenBank/DDBJ databases">
        <title>Akkermansia biwalacus sp. nov., an anaerobic mucin-degrading bacterium isolated from human intestine.</title>
        <authorList>
            <person name="Kobayashi Y."/>
            <person name="Inoue S."/>
            <person name="Kawahara T."/>
            <person name="Kohda N."/>
        </authorList>
    </citation>
    <scope>NUCLEOTIDE SEQUENCE</scope>
    <source>
        <strain evidence="3">WON2089</strain>
    </source>
</reference>
<evidence type="ECO:0000256" key="1">
    <source>
        <dbReference type="SAM" id="MobiDB-lite"/>
    </source>
</evidence>